<name>A0A5J9URQ9_9POAL</name>
<gene>
    <name evidence="2" type="ORF">EJB05_29111</name>
</gene>
<dbReference type="Proteomes" id="UP000324897">
    <property type="component" value="Chromosome 2"/>
</dbReference>
<reference evidence="2 3" key="1">
    <citation type="journal article" date="2019" name="Sci. Rep.">
        <title>A high-quality genome of Eragrostis curvula grass provides insights into Poaceae evolution and supports new strategies to enhance forage quality.</title>
        <authorList>
            <person name="Carballo J."/>
            <person name="Santos B.A.C.M."/>
            <person name="Zappacosta D."/>
            <person name="Garbus I."/>
            <person name="Selva J.P."/>
            <person name="Gallo C.A."/>
            <person name="Diaz A."/>
            <person name="Albertini E."/>
            <person name="Caccamo M."/>
            <person name="Echenique V."/>
        </authorList>
    </citation>
    <scope>NUCLEOTIDE SEQUENCE [LARGE SCALE GENOMIC DNA]</scope>
    <source>
        <strain evidence="3">cv. Victoria</strain>
        <tissue evidence="2">Leaf</tissue>
    </source>
</reference>
<dbReference type="PANTHER" id="PTHR33074">
    <property type="entry name" value="EXPRESSED PROTEIN-RELATED"/>
    <property type="match status" value="1"/>
</dbReference>
<keyword evidence="3" id="KW-1185">Reference proteome</keyword>
<feature type="non-terminal residue" evidence="2">
    <location>
        <position position="1"/>
    </location>
</feature>
<dbReference type="PANTHER" id="PTHR33074:SF124">
    <property type="entry name" value="DUF1618 DOMAIN-CONTAINING PROTEIN"/>
    <property type="match status" value="1"/>
</dbReference>
<dbReference type="EMBL" id="RWGY01000013">
    <property type="protein sequence ID" value="TVU26559.1"/>
    <property type="molecule type" value="Genomic_DNA"/>
</dbReference>
<dbReference type="OrthoDB" id="685097at2759"/>
<comment type="caution">
    <text evidence="2">The sequence shown here is derived from an EMBL/GenBank/DDBJ whole genome shotgun (WGS) entry which is preliminary data.</text>
</comment>
<evidence type="ECO:0000313" key="3">
    <source>
        <dbReference type="Proteomes" id="UP000324897"/>
    </source>
</evidence>
<dbReference type="Gramene" id="TVU26559">
    <property type="protein sequence ID" value="TVU26559"/>
    <property type="gene ID" value="EJB05_29111"/>
</dbReference>
<dbReference type="Pfam" id="PF07762">
    <property type="entry name" value="DUF1618"/>
    <property type="match status" value="1"/>
</dbReference>
<evidence type="ECO:0000259" key="1">
    <source>
        <dbReference type="Pfam" id="PF07762"/>
    </source>
</evidence>
<protein>
    <recommendedName>
        <fullName evidence="1">DUF1618 domain-containing protein</fullName>
    </recommendedName>
</protein>
<evidence type="ECO:0000313" key="2">
    <source>
        <dbReference type="EMBL" id="TVU26559.1"/>
    </source>
</evidence>
<sequence length="431" mass="47975">MEVQAARSPSGSPSAAYPRWVILDSHCKRKNADPSVFTVDGDSTTVAAARTSTCHPIRASLFLQAPPVTSRVCIQIPEINHMRYAIVGGDNNHTTDRFVYNAGDAANDTPRPPSLSLLPPCFLSEEDGEMRSMFRSGAGPVHRFLDLSATGLLRRGEDEIVVAELSVVVSQDTQRQNVADIFMLRSGEWSTKRLLICRHDGGSWDLPSSWKTDTVVAVGDRLLCWVDLCLGLMFCNVFEDSPRLRYVPLPLDHCFGRISNRNVCVTVGGGTLKFVNIFPRCCCASKDPLICHASLHAYTIRSWTLSTDDMAWVMDGLIHSTELCATLNGYKNLPLVKLDFPAVSINEPHVICFRMSENYNELDDNKMWLIKVDMKSKTLQSVSPYPGGAPWQMLGRTSRVSDYLNYYQISSSDDDASNIQSRVVVDDEQIR</sequence>
<organism evidence="2 3">
    <name type="scientific">Eragrostis curvula</name>
    <name type="common">weeping love grass</name>
    <dbReference type="NCBI Taxonomy" id="38414"/>
    <lineage>
        <taxon>Eukaryota</taxon>
        <taxon>Viridiplantae</taxon>
        <taxon>Streptophyta</taxon>
        <taxon>Embryophyta</taxon>
        <taxon>Tracheophyta</taxon>
        <taxon>Spermatophyta</taxon>
        <taxon>Magnoliopsida</taxon>
        <taxon>Liliopsida</taxon>
        <taxon>Poales</taxon>
        <taxon>Poaceae</taxon>
        <taxon>PACMAD clade</taxon>
        <taxon>Chloridoideae</taxon>
        <taxon>Eragrostideae</taxon>
        <taxon>Eragrostidinae</taxon>
        <taxon>Eragrostis</taxon>
    </lineage>
</organism>
<feature type="domain" description="DUF1618" evidence="1">
    <location>
        <begin position="225"/>
        <end position="352"/>
    </location>
</feature>
<dbReference type="InterPro" id="IPR011676">
    <property type="entry name" value="DUF1618"/>
</dbReference>
<dbReference type="AlphaFoldDB" id="A0A5J9URQ9"/>
<accession>A0A5J9URQ9</accession>
<proteinExistence type="predicted"/>